<accession>A0A8X6VSH7</accession>
<proteinExistence type="inferred from homology"/>
<keyword evidence="1" id="KW-0067">ATP-binding</keyword>
<keyword evidence="1" id="KW-0547">Nucleotide-binding</keyword>
<dbReference type="GO" id="GO:0016787">
    <property type="term" value="F:hydrolase activity"/>
    <property type="evidence" value="ECO:0007669"/>
    <property type="project" value="UniProtKB-KW"/>
</dbReference>
<keyword evidence="1" id="KW-0233">DNA recombination</keyword>
<gene>
    <name evidence="3" type="ORF">TNCV_1120931</name>
</gene>
<dbReference type="GO" id="GO:0006310">
    <property type="term" value="P:DNA recombination"/>
    <property type="evidence" value="ECO:0007669"/>
    <property type="project" value="UniProtKB-KW"/>
</dbReference>
<dbReference type="GO" id="GO:0005524">
    <property type="term" value="F:ATP binding"/>
    <property type="evidence" value="ECO:0007669"/>
    <property type="project" value="UniProtKB-KW"/>
</dbReference>
<feature type="domain" description="DNA helicase Pif1-like DEAD-box helicase" evidence="2">
    <location>
        <begin position="18"/>
        <end position="71"/>
    </location>
</feature>
<keyword evidence="1" id="KW-0378">Hydrolase</keyword>
<dbReference type="Proteomes" id="UP000887159">
    <property type="component" value="Unassembled WGS sequence"/>
</dbReference>
<keyword evidence="1" id="KW-0234">DNA repair</keyword>
<dbReference type="GO" id="GO:0006281">
    <property type="term" value="P:DNA repair"/>
    <property type="evidence" value="ECO:0007669"/>
    <property type="project" value="UniProtKB-KW"/>
</dbReference>
<comment type="similarity">
    <text evidence="1">Belongs to the helicase family.</text>
</comment>
<protein>
    <recommendedName>
        <fullName evidence="1">ATP-dependent DNA helicase</fullName>
        <ecNumber evidence="1">5.6.2.3</ecNumber>
    </recommendedName>
</protein>
<dbReference type="EMBL" id="BMAU01021356">
    <property type="protein sequence ID" value="GFY20859.1"/>
    <property type="molecule type" value="Genomic_DNA"/>
</dbReference>
<organism evidence="3 4">
    <name type="scientific">Trichonephila clavipes</name>
    <name type="common">Golden silk orbweaver</name>
    <name type="synonym">Nephila clavipes</name>
    <dbReference type="NCBI Taxonomy" id="2585209"/>
    <lineage>
        <taxon>Eukaryota</taxon>
        <taxon>Metazoa</taxon>
        <taxon>Ecdysozoa</taxon>
        <taxon>Arthropoda</taxon>
        <taxon>Chelicerata</taxon>
        <taxon>Arachnida</taxon>
        <taxon>Araneae</taxon>
        <taxon>Araneomorphae</taxon>
        <taxon>Entelegynae</taxon>
        <taxon>Araneoidea</taxon>
        <taxon>Nephilidae</taxon>
        <taxon>Trichonephila</taxon>
    </lineage>
</organism>
<evidence type="ECO:0000259" key="2">
    <source>
        <dbReference type="Pfam" id="PF05970"/>
    </source>
</evidence>
<comment type="cofactor">
    <cofactor evidence="1">
        <name>Mg(2+)</name>
        <dbReference type="ChEBI" id="CHEBI:18420"/>
    </cofactor>
</comment>
<reference evidence="3" key="1">
    <citation type="submission" date="2020-08" db="EMBL/GenBank/DDBJ databases">
        <title>Multicomponent nature underlies the extraordinary mechanical properties of spider dragline silk.</title>
        <authorList>
            <person name="Kono N."/>
            <person name="Nakamura H."/>
            <person name="Mori M."/>
            <person name="Yoshida Y."/>
            <person name="Ohtoshi R."/>
            <person name="Malay A.D."/>
            <person name="Moran D.A.P."/>
            <person name="Tomita M."/>
            <person name="Numata K."/>
            <person name="Arakawa K."/>
        </authorList>
    </citation>
    <scope>NUCLEOTIDE SEQUENCE</scope>
</reference>
<keyword evidence="1" id="KW-0227">DNA damage</keyword>
<dbReference type="AlphaFoldDB" id="A0A8X6VSH7"/>
<dbReference type="EC" id="5.6.2.3" evidence="1"/>
<dbReference type="GO" id="GO:0043139">
    <property type="term" value="F:5'-3' DNA helicase activity"/>
    <property type="evidence" value="ECO:0007669"/>
    <property type="project" value="UniProtKB-EC"/>
</dbReference>
<evidence type="ECO:0000313" key="4">
    <source>
        <dbReference type="Proteomes" id="UP000887159"/>
    </source>
</evidence>
<comment type="catalytic activity">
    <reaction evidence="1">
        <text>ATP + H2O = ADP + phosphate + H(+)</text>
        <dbReference type="Rhea" id="RHEA:13065"/>
        <dbReference type="ChEBI" id="CHEBI:15377"/>
        <dbReference type="ChEBI" id="CHEBI:15378"/>
        <dbReference type="ChEBI" id="CHEBI:30616"/>
        <dbReference type="ChEBI" id="CHEBI:43474"/>
        <dbReference type="ChEBI" id="CHEBI:456216"/>
        <dbReference type="EC" id="5.6.2.3"/>
    </reaction>
</comment>
<evidence type="ECO:0000256" key="1">
    <source>
        <dbReference type="RuleBase" id="RU363044"/>
    </source>
</evidence>
<name>A0A8X6VSH7_TRICX</name>
<keyword evidence="4" id="KW-1185">Reference proteome</keyword>
<sequence>MIIPRRVDGNDFDNEIRELDYDFKALLHQDLRDIMGGMVALLAGDFRQTLPVIQRGIPAVETRACIKSSTL</sequence>
<keyword evidence="1" id="KW-0347">Helicase</keyword>
<comment type="caution">
    <text evidence="3">The sequence shown here is derived from an EMBL/GenBank/DDBJ whole genome shotgun (WGS) entry which is preliminary data.</text>
</comment>
<dbReference type="Pfam" id="PF05970">
    <property type="entry name" value="PIF1"/>
    <property type="match status" value="1"/>
</dbReference>
<evidence type="ECO:0000313" key="3">
    <source>
        <dbReference type="EMBL" id="GFY20859.1"/>
    </source>
</evidence>
<dbReference type="InterPro" id="IPR010285">
    <property type="entry name" value="DNA_helicase_pif1-like_DEAD"/>
</dbReference>
<dbReference type="GO" id="GO:0000723">
    <property type="term" value="P:telomere maintenance"/>
    <property type="evidence" value="ECO:0007669"/>
    <property type="project" value="InterPro"/>
</dbReference>